<dbReference type="Gene3D" id="1.20.1260.10">
    <property type="match status" value="1"/>
</dbReference>
<dbReference type="InterPro" id="IPR008331">
    <property type="entry name" value="Ferritin_DPS_dom"/>
</dbReference>
<dbReference type="PATRIC" id="fig|1423808.3.peg.465"/>
<dbReference type="GO" id="GO:0008199">
    <property type="term" value="F:ferric iron binding"/>
    <property type="evidence" value="ECO:0007669"/>
    <property type="project" value="InterPro"/>
</dbReference>
<organism evidence="2 3">
    <name type="scientific">Lentilactobacillus sunkii DSM 19904</name>
    <dbReference type="NCBI Taxonomy" id="1423808"/>
    <lineage>
        <taxon>Bacteria</taxon>
        <taxon>Bacillati</taxon>
        <taxon>Bacillota</taxon>
        <taxon>Bacilli</taxon>
        <taxon>Lactobacillales</taxon>
        <taxon>Lactobacillaceae</taxon>
        <taxon>Lentilactobacillus</taxon>
    </lineage>
</organism>
<sequence length="185" mass="20811">MKNMTTATPEKLFEAEVKQADIDHHTPTAGAMTGHIVSNLVVLSDKLQMAKWYVKGMQAEQLKALFGRLLNQTYAQKDALGTVLIDEALVTPSTQKEFGEYAMLEENGQNKYESAEWIVNDLVHDYDTENMFVTRAIKLADKEDRPVLAQHLVGLLRDNNHNIAKLQALLGKTPREGLDEEDDED</sequence>
<dbReference type="AlphaFoldDB" id="A0A0R1KWX0"/>
<evidence type="ECO:0000313" key="2">
    <source>
        <dbReference type="EMBL" id="KRK88318.1"/>
    </source>
</evidence>
<evidence type="ECO:0000313" key="3">
    <source>
        <dbReference type="Proteomes" id="UP000051581"/>
    </source>
</evidence>
<protein>
    <submittedName>
        <fullName evidence="2">Ferritin Dps family protein</fullName>
    </submittedName>
</protein>
<dbReference type="InterPro" id="IPR012347">
    <property type="entry name" value="Ferritin-like"/>
</dbReference>
<name>A0A0R1KWX0_9LACO</name>
<reference evidence="2 3" key="1">
    <citation type="journal article" date="2015" name="Genome Announc.">
        <title>Expanding the biotechnology potential of lactobacilli through comparative genomics of 213 strains and associated genera.</title>
        <authorList>
            <person name="Sun Z."/>
            <person name="Harris H.M."/>
            <person name="McCann A."/>
            <person name="Guo C."/>
            <person name="Argimon S."/>
            <person name="Zhang W."/>
            <person name="Yang X."/>
            <person name="Jeffery I.B."/>
            <person name="Cooney J.C."/>
            <person name="Kagawa T.F."/>
            <person name="Liu W."/>
            <person name="Song Y."/>
            <person name="Salvetti E."/>
            <person name="Wrobel A."/>
            <person name="Rasinkangas P."/>
            <person name="Parkhill J."/>
            <person name="Rea M.C."/>
            <person name="O'Sullivan O."/>
            <person name="Ritari J."/>
            <person name="Douillard F.P."/>
            <person name="Paul Ross R."/>
            <person name="Yang R."/>
            <person name="Briner A.E."/>
            <person name="Felis G.E."/>
            <person name="de Vos W.M."/>
            <person name="Barrangou R."/>
            <person name="Klaenhammer T.R."/>
            <person name="Caufield P.W."/>
            <person name="Cui Y."/>
            <person name="Zhang H."/>
            <person name="O'Toole P.W."/>
        </authorList>
    </citation>
    <scope>NUCLEOTIDE SEQUENCE [LARGE SCALE GENOMIC DNA]</scope>
    <source>
        <strain evidence="2 3">DSM 19904</strain>
    </source>
</reference>
<dbReference type="EMBL" id="AZEA01000010">
    <property type="protein sequence ID" value="KRK88318.1"/>
    <property type="molecule type" value="Genomic_DNA"/>
</dbReference>
<dbReference type="SUPFAM" id="SSF47240">
    <property type="entry name" value="Ferritin-like"/>
    <property type="match status" value="1"/>
</dbReference>
<feature type="domain" description="Ferritin/DPS" evidence="1">
    <location>
        <begin position="36"/>
        <end position="175"/>
    </location>
</feature>
<dbReference type="Proteomes" id="UP000051581">
    <property type="component" value="Unassembled WGS sequence"/>
</dbReference>
<evidence type="ECO:0000259" key="1">
    <source>
        <dbReference type="Pfam" id="PF00210"/>
    </source>
</evidence>
<comment type="caution">
    <text evidence="2">The sequence shown here is derived from an EMBL/GenBank/DDBJ whole genome shotgun (WGS) entry which is preliminary data.</text>
</comment>
<dbReference type="InterPro" id="IPR009078">
    <property type="entry name" value="Ferritin-like_SF"/>
</dbReference>
<accession>A0A0R1KWX0</accession>
<dbReference type="Pfam" id="PF00210">
    <property type="entry name" value="Ferritin"/>
    <property type="match status" value="1"/>
</dbReference>
<keyword evidence="3" id="KW-1185">Reference proteome</keyword>
<gene>
    <name evidence="2" type="ORF">FD17_GL000461</name>
</gene>
<proteinExistence type="predicted"/>